<comment type="caution">
    <text evidence="1">The sequence shown here is derived from an EMBL/GenBank/DDBJ whole genome shotgun (WGS) entry which is preliminary data.</text>
</comment>
<keyword evidence="2" id="KW-1185">Reference proteome</keyword>
<dbReference type="EMBL" id="JARBHB010000004">
    <property type="protein sequence ID" value="KAJ8886547.1"/>
    <property type="molecule type" value="Genomic_DNA"/>
</dbReference>
<gene>
    <name evidence="1" type="ORF">PR048_012758</name>
</gene>
<proteinExistence type="predicted"/>
<name>A0ABQ9HQ84_9NEOP</name>
<evidence type="ECO:0000313" key="1">
    <source>
        <dbReference type="EMBL" id="KAJ8886547.1"/>
    </source>
</evidence>
<accession>A0ABQ9HQ84</accession>
<protein>
    <submittedName>
        <fullName evidence="1">Uncharacterized protein</fullName>
    </submittedName>
</protein>
<sequence length="332" mass="38090">MLMIHWGYGGRNTHRRPILTCLDQSGVYNLSNPPLLRLATSPTCQFSDNCFPFKYAENRNDDLGDIVRARVESVVDLVASEGRYHSDCYAKFSNKTQTSSSTVGRGRPAYEELKQAFLKVCDYINESDKCQHHISDLMQFMGHFKTLLIKHFVDRVIITNIRKKPSIICLKDRADKVFTESWYSEKCKDPDNEIRKIVATAASLLRDAIQNEVCDNSYYPNVEDTKIGGLNAVPKLLDLFTNKLTKRRRKTSDESQDVKGKRQMINHYGSKNLNVIVYSLGFTPSYYETEVYLQSLLKASKEAHFFPFVFYNIDINVRTLDGKDTYRVLGGI</sequence>
<reference evidence="1 2" key="1">
    <citation type="submission" date="2023-02" db="EMBL/GenBank/DDBJ databases">
        <title>LHISI_Scaffold_Assembly.</title>
        <authorList>
            <person name="Stuart O.P."/>
            <person name="Cleave R."/>
            <person name="Magrath M.J.L."/>
            <person name="Mikheyev A.S."/>
        </authorList>
    </citation>
    <scope>NUCLEOTIDE SEQUENCE [LARGE SCALE GENOMIC DNA]</scope>
    <source>
        <strain evidence="1">Daus_M_001</strain>
        <tissue evidence="1">Leg muscle</tissue>
    </source>
</reference>
<evidence type="ECO:0000313" key="2">
    <source>
        <dbReference type="Proteomes" id="UP001159363"/>
    </source>
</evidence>
<organism evidence="1 2">
    <name type="scientific">Dryococelus australis</name>
    <dbReference type="NCBI Taxonomy" id="614101"/>
    <lineage>
        <taxon>Eukaryota</taxon>
        <taxon>Metazoa</taxon>
        <taxon>Ecdysozoa</taxon>
        <taxon>Arthropoda</taxon>
        <taxon>Hexapoda</taxon>
        <taxon>Insecta</taxon>
        <taxon>Pterygota</taxon>
        <taxon>Neoptera</taxon>
        <taxon>Polyneoptera</taxon>
        <taxon>Phasmatodea</taxon>
        <taxon>Verophasmatodea</taxon>
        <taxon>Anareolatae</taxon>
        <taxon>Phasmatidae</taxon>
        <taxon>Eurycanthinae</taxon>
        <taxon>Dryococelus</taxon>
    </lineage>
</organism>
<dbReference type="Proteomes" id="UP001159363">
    <property type="component" value="Chromosome X"/>
</dbReference>